<evidence type="ECO:0000259" key="1">
    <source>
        <dbReference type="Pfam" id="PF20700"/>
    </source>
</evidence>
<gene>
    <name evidence="2" type="ORF">PV328_000978</name>
</gene>
<name>A0AA39FVZ5_9HYME</name>
<accession>A0AA39FVZ5</accession>
<dbReference type="AlphaFoldDB" id="A0AA39FVZ5"/>
<protein>
    <recommendedName>
        <fullName evidence="1">Mutator-like transposase domain-containing protein</fullName>
    </recommendedName>
</protein>
<dbReference type="EMBL" id="JAQQBS010000001">
    <property type="protein sequence ID" value="KAK0176880.1"/>
    <property type="molecule type" value="Genomic_DNA"/>
</dbReference>
<evidence type="ECO:0000313" key="2">
    <source>
        <dbReference type="EMBL" id="KAK0176880.1"/>
    </source>
</evidence>
<comment type="caution">
    <text evidence="2">The sequence shown here is derived from an EMBL/GenBank/DDBJ whole genome shotgun (WGS) entry which is preliminary data.</text>
</comment>
<keyword evidence="3" id="KW-1185">Reference proteome</keyword>
<reference evidence="2" key="2">
    <citation type="submission" date="2023-03" db="EMBL/GenBank/DDBJ databases">
        <authorList>
            <person name="Inwood S.N."/>
            <person name="Skelly J.G."/>
            <person name="Guhlin J."/>
            <person name="Harrop T.W.R."/>
            <person name="Goldson S.G."/>
            <person name="Dearden P.K."/>
        </authorList>
    </citation>
    <scope>NUCLEOTIDE SEQUENCE</scope>
    <source>
        <strain evidence="2">Irish</strain>
        <tissue evidence="2">Whole body</tissue>
    </source>
</reference>
<evidence type="ECO:0000313" key="3">
    <source>
        <dbReference type="Proteomes" id="UP001168990"/>
    </source>
</evidence>
<dbReference type="Proteomes" id="UP001168990">
    <property type="component" value="Unassembled WGS sequence"/>
</dbReference>
<dbReference type="Pfam" id="PF20700">
    <property type="entry name" value="Mutator"/>
    <property type="match status" value="1"/>
</dbReference>
<organism evidence="2 3">
    <name type="scientific">Microctonus aethiopoides</name>
    <dbReference type="NCBI Taxonomy" id="144406"/>
    <lineage>
        <taxon>Eukaryota</taxon>
        <taxon>Metazoa</taxon>
        <taxon>Ecdysozoa</taxon>
        <taxon>Arthropoda</taxon>
        <taxon>Hexapoda</taxon>
        <taxon>Insecta</taxon>
        <taxon>Pterygota</taxon>
        <taxon>Neoptera</taxon>
        <taxon>Endopterygota</taxon>
        <taxon>Hymenoptera</taxon>
        <taxon>Apocrita</taxon>
        <taxon>Ichneumonoidea</taxon>
        <taxon>Braconidae</taxon>
        <taxon>Euphorinae</taxon>
        <taxon>Microctonus</taxon>
    </lineage>
</organism>
<sequence>MNGYGALIGYFSGLVLDVEILNSACRFCDKGALVSSHDCRKNYEGTAKGMEGIAAKKLVVHSSVLKKNACGTPGVPAEKNQLSLIIATTLSPSSLPASSSPISKTDTIGLW</sequence>
<dbReference type="InterPro" id="IPR049012">
    <property type="entry name" value="Mutator_transp_dom"/>
</dbReference>
<proteinExistence type="predicted"/>
<feature type="domain" description="Mutator-like transposase" evidence="1">
    <location>
        <begin position="2"/>
        <end position="62"/>
    </location>
</feature>
<reference evidence="2" key="1">
    <citation type="journal article" date="2023" name="bioRxiv">
        <title>Scaffold-level genome assemblies of two parasitoid biocontrol wasps reveal the parthenogenesis mechanism and an associated novel virus.</title>
        <authorList>
            <person name="Inwood S."/>
            <person name="Skelly J."/>
            <person name="Guhlin J."/>
            <person name="Harrop T."/>
            <person name="Goldson S."/>
            <person name="Dearden P."/>
        </authorList>
    </citation>
    <scope>NUCLEOTIDE SEQUENCE</scope>
    <source>
        <strain evidence="2">Irish</strain>
        <tissue evidence="2">Whole body</tissue>
    </source>
</reference>